<evidence type="ECO:0000256" key="1">
    <source>
        <dbReference type="SAM" id="MobiDB-lite"/>
    </source>
</evidence>
<reference evidence="2 3" key="1">
    <citation type="journal article" date="2020" name="ISME J.">
        <title>Uncovering the hidden diversity of litter-decomposition mechanisms in mushroom-forming fungi.</title>
        <authorList>
            <person name="Floudas D."/>
            <person name="Bentzer J."/>
            <person name="Ahren D."/>
            <person name="Johansson T."/>
            <person name="Persson P."/>
            <person name="Tunlid A."/>
        </authorList>
    </citation>
    <scope>NUCLEOTIDE SEQUENCE [LARGE SCALE GENOMIC DNA]</scope>
    <source>
        <strain evidence="2 3">CBS 291.85</strain>
    </source>
</reference>
<gene>
    <name evidence="2" type="ORF">D9758_012618</name>
</gene>
<evidence type="ECO:0000313" key="2">
    <source>
        <dbReference type="EMBL" id="KAF5363036.1"/>
    </source>
</evidence>
<accession>A0A8H5LMW1</accession>
<name>A0A8H5LMW1_9AGAR</name>
<dbReference type="InterPro" id="IPR004242">
    <property type="entry name" value="Transposase_21"/>
</dbReference>
<dbReference type="PANTHER" id="PTHR46579:SF1">
    <property type="entry name" value="F5_8 TYPE C DOMAIN-CONTAINING PROTEIN"/>
    <property type="match status" value="1"/>
</dbReference>
<evidence type="ECO:0008006" key="4">
    <source>
        <dbReference type="Google" id="ProtNLM"/>
    </source>
</evidence>
<protein>
    <recommendedName>
        <fullName evidence="4">Transposase</fullName>
    </recommendedName>
</protein>
<dbReference type="Proteomes" id="UP000559256">
    <property type="component" value="Unassembled WGS sequence"/>
</dbReference>
<feature type="compositionally biased region" description="Basic and acidic residues" evidence="1">
    <location>
        <begin position="1101"/>
        <end position="1114"/>
    </location>
</feature>
<organism evidence="2 3">
    <name type="scientific">Tetrapyrgos nigripes</name>
    <dbReference type="NCBI Taxonomy" id="182062"/>
    <lineage>
        <taxon>Eukaryota</taxon>
        <taxon>Fungi</taxon>
        <taxon>Dikarya</taxon>
        <taxon>Basidiomycota</taxon>
        <taxon>Agaricomycotina</taxon>
        <taxon>Agaricomycetes</taxon>
        <taxon>Agaricomycetidae</taxon>
        <taxon>Agaricales</taxon>
        <taxon>Marasmiineae</taxon>
        <taxon>Marasmiaceae</taxon>
        <taxon>Tetrapyrgos</taxon>
    </lineage>
</organism>
<proteinExistence type="predicted"/>
<dbReference type="OrthoDB" id="3239894at2759"/>
<comment type="caution">
    <text evidence="2">The sequence shown here is derived from an EMBL/GenBank/DDBJ whole genome shotgun (WGS) entry which is preliminary data.</text>
</comment>
<sequence>MYLALARSSVVKCIAGKFGRPQMVNLIACNCTTFNCNGRKIPRKTRSYHDRQDLKHRLSKTSAATPIPPASSRILQPSQVTNSQLEPFQHIFEDDFRIVDSFSEQVEDTSTIPTASSQTSTEPPLHAGASSNEDIGDVWNDVDEEEDNVDLEVPPMPASSAGTGAFAIEVGDPVEPNGNFSDPFQYTHNDGDDDIFPASFGSIDATNTPAPIFLLYLLVSWLHTYCKLPFAACNVVLVVVFQIIQTLGAAQDPLFTPSVTLKTVLSHLGIEPNFQILPCCPECLEPHPSSTSPHHRCHQCPGNPHLFKTRAVRDKRAKPGTTSHRPRVQFAMKSVEIQLREILSVPEVEEVLDSWRNKPRSPGVYTDNFDGKVCQTIPGPDGRCFFENPPPHNELRIGLSLGVDCMISPSHTSGPMSLNIINLPPHLRYRTSNILLWGILPGPKEQDCEQVQFFLHILVNELLRLWRHGFIVKTNKFPFGRLVRVILICVICDKPAAHKLGGFGSHSHTFFCTRCWIKLSEKATAAAFQKNAFMPRTHRQHAAHGHQYSNLDTKKAREDFVKQHAARLVKNHFYSIWILFKVLRKTQELKRFHDILSQIKIPSYLGRLPTLMGQPAGGSLTADQWLIAATVVCPIAIPQIWQEFGTAADKNAAEQIRLRRLGDFEAAVQARKAAAAARRARQEAERAANPPCRTGRKHKRTRQAEEFFEAARQEEEPRGDNDFSADFQLPAESEAGEEDDSQRQLNLHPDDPQNFFKLSAALKILLAYQLTKEDAQEADTLLRSYCMELLHLYGPTAIKPNHHYCTHTTECVEDFGPLHGFWTFLFERINKVLKNYNSSNHSGGELEVSFFREFHRTIQQSRVMAAGYQAGHQVIQNCLTAMYKATADDRGTVQALSRELDEASEDGGLDYQLGALFTEKTMDSLVYSEIFHYLSNALPFAIRSFTSPGPAIPLLPTAVFFDYVIIGHRRYQASRRSASNINSLIAVADLTNTQRYRVGELTDIIVLNQPGLSTVHHLGRVSWLVPCGADEAPQLDWAQSANLKTSLWRHQEYNLDRTIIPLNLIKSHVVLADLAIGNAKLWVTQANPNPPDQTYCPVSQGKEHDTPGRHHGSEDYQQLSSDTCLPILD</sequence>
<feature type="region of interest" description="Disordered" evidence="1">
    <location>
        <begin position="1090"/>
        <end position="1122"/>
    </location>
</feature>
<feature type="region of interest" description="Disordered" evidence="1">
    <location>
        <begin position="105"/>
        <end position="136"/>
    </location>
</feature>
<feature type="region of interest" description="Disordered" evidence="1">
    <location>
        <begin position="677"/>
        <end position="702"/>
    </location>
</feature>
<keyword evidence="3" id="KW-1185">Reference proteome</keyword>
<dbReference type="PANTHER" id="PTHR46579">
    <property type="entry name" value="F5/8 TYPE C DOMAIN-CONTAINING PROTEIN-RELATED"/>
    <property type="match status" value="1"/>
</dbReference>
<feature type="compositionally biased region" description="Polar residues" evidence="1">
    <location>
        <begin position="105"/>
        <end position="122"/>
    </location>
</feature>
<evidence type="ECO:0000313" key="3">
    <source>
        <dbReference type="Proteomes" id="UP000559256"/>
    </source>
</evidence>
<dbReference type="Pfam" id="PF02992">
    <property type="entry name" value="Transposase_21"/>
    <property type="match status" value="1"/>
</dbReference>
<dbReference type="EMBL" id="JAACJM010000035">
    <property type="protein sequence ID" value="KAF5363036.1"/>
    <property type="molecule type" value="Genomic_DNA"/>
</dbReference>
<dbReference type="AlphaFoldDB" id="A0A8H5LMW1"/>